<reference evidence="1 2" key="1">
    <citation type="submission" date="2024-04" db="EMBL/GenBank/DDBJ databases">
        <title>Phyllosticta paracitricarpa is synonymous to the EU quarantine fungus P. citricarpa based on phylogenomic analyses.</title>
        <authorList>
            <consortium name="Lawrence Berkeley National Laboratory"/>
            <person name="Van Ingen-Buijs V.A."/>
            <person name="Van Westerhoven A.C."/>
            <person name="Haridas S."/>
            <person name="Skiadas P."/>
            <person name="Martin F."/>
            <person name="Groenewald J.Z."/>
            <person name="Crous P.W."/>
            <person name="Seidl M.F."/>
        </authorList>
    </citation>
    <scope>NUCLEOTIDE SEQUENCE [LARGE SCALE GENOMIC DNA]</scope>
    <source>
        <strain evidence="1 2">CBS 123371</strain>
    </source>
</reference>
<organism evidence="1 2">
    <name type="scientific">Phyllosticta citriasiana</name>
    <dbReference type="NCBI Taxonomy" id="595635"/>
    <lineage>
        <taxon>Eukaryota</taxon>
        <taxon>Fungi</taxon>
        <taxon>Dikarya</taxon>
        <taxon>Ascomycota</taxon>
        <taxon>Pezizomycotina</taxon>
        <taxon>Dothideomycetes</taxon>
        <taxon>Dothideomycetes incertae sedis</taxon>
        <taxon>Botryosphaeriales</taxon>
        <taxon>Phyllostictaceae</taxon>
        <taxon>Phyllosticta</taxon>
    </lineage>
</organism>
<accession>A0ABR1KXB1</accession>
<keyword evidence="2" id="KW-1185">Reference proteome</keyword>
<protein>
    <submittedName>
        <fullName evidence="1">Uncharacterized protein</fullName>
    </submittedName>
</protein>
<dbReference type="Proteomes" id="UP001363622">
    <property type="component" value="Unassembled WGS sequence"/>
</dbReference>
<comment type="caution">
    <text evidence="1">The sequence shown here is derived from an EMBL/GenBank/DDBJ whole genome shotgun (WGS) entry which is preliminary data.</text>
</comment>
<evidence type="ECO:0000313" key="2">
    <source>
        <dbReference type="Proteomes" id="UP001363622"/>
    </source>
</evidence>
<gene>
    <name evidence="1" type="ORF">IWZ03DRAFT_5430</name>
</gene>
<evidence type="ECO:0000313" key="1">
    <source>
        <dbReference type="EMBL" id="KAK7523509.1"/>
    </source>
</evidence>
<sequence>MCACLQYMQHTFKNALFEPWRYMSNLSVTTNIFLYPDLLTSSDSGMLVVRKSRTLHGLNRRRYFRFGKRDSQLNQGMVNAQGNEITSAKFFLPPSTATKATIVLVLLAVCPSSARVVPCPCQPAYHADAAAPPQVALDYHCGYTAGGTRLLPCATNLIWQALSLTDEAQTTPHACMHRVWETLRLLQCPQAVLNTCGKCLEHTFPKSLRSPLL</sequence>
<name>A0ABR1KXB1_9PEZI</name>
<proteinExistence type="predicted"/>
<dbReference type="EMBL" id="JBBPHU010000001">
    <property type="protein sequence ID" value="KAK7523509.1"/>
    <property type="molecule type" value="Genomic_DNA"/>
</dbReference>